<proteinExistence type="predicted"/>
<evidence type="ECO:0000313" key="2">
    <source>
        <dbReference type="Proteomes" id="UP000483293"/>
    </source>
</evidence>
<name>A0A6L9SQG7_9BIFI</name>
<dbReference type="RefSeq" id="WP_163196418.1">
    <property type="nucleotide sequence ID" value="NZ_WHZV01000001.1"/>
</dbReference>
<protein>
    <submittedName>
        <fullName evidence="1">Uncharacterized protein</fullName>
    </submittedName>
</protein>
<sequence>MTDKVTSYHQARIIVEQANGGIPTSVEGHEDTEYYHVPTDPDFAMLDDCDWYVNKKTGKAERLYSSPLTPDSPDNMYNRVMALVRD</sequence>
<reference evidence="1 2" key="1">
    <citation type="submission" date="2019-10" db="EMBL/GenBank/DDBJ databases">
        <title>Bifidobacterium from non-human primates.</title>
        <authorList>
            <person name="Modesto M."/>
        </authorList>
    </citation>
    <scope>NUCLEOTIDE SEQUENCE [LARGE SCALE GENOMIC DNA]</scope>
    <source>
        <strain evidence="1 2">SMA15</strain>
    </source>
</reference>
<keyword evidence="2" id="KW-1185">Reference proteome</keyword>
<comment type="caution">
    <text evidence="1">The sequence shown here is derived from an EMBL/GenBank/DDBJ whole genome shotgun (WGS) entry which is preliminary data.</text>
</comment>
<gene>
    <name evidence="1" type="ORF">GFD21_02950</name>
</gene>
<accession>A0A6L9SQG7</accession>
<evidence type="ECO:0000313" key="1">
    <source>
        <dbReference type="EMBL" id="NEG54750.1"/>
    </source>
</evidence>
<dbReference type="Proteomes" id="UP000483293">
    <property type="component" value="Unassembled WGS sequence"/>
</dbReference>
<organism evidence="1 2">
    <name type="scientific">Bifidobacterium platyrrhinorum</name>
    <dbReference type="NCBI Taxonomy" id="2661628"/>
    <lineage>
        <taxon>Bacteria</taxon>
        <taxon>Bacillati</taxon>
        <taxon>Actinomycetota</taxon>
        <taxon>Actinomycetes</taxon>
        <taxon>Bifidobacteriales</taxon>
        <taxon>Bifidobacteriaceae</taxon>
        <taxon>Bifidobacterium</taxon>
    </lineage>
</organism>
<dbReference type="AlphaFoldDB" id="A0A6L9SQG7"/>
<dbReference type="EMBL" id="WHZV01000001">
    <property type="protein sequence ID" value="NEG54750.1"/>
    <property type="molecule type" value="Genomic_DNA"/>
</dbReference>